<dbReference type="InterPro" id="IPR011161">
    <property type="entry name" value="MHC_I-like_Ag-recog"/>
</dbReference>
<feature type="chain" id="PRO_5025662542" evidence="3">
    <location>
        <begin position="18"/>
        <end position="339"/>
    </location>
</feature>
<dbReference type="InParanoid" id="A0A672Z7D1"/>
<dbReference type="PANTHER" id="PTHR16675:SF237">
    <property type="entry name" value="MHC CLASS I ANTIGEN TRANSCRIPT VARIANT 1-RELATED"/>
    <property type="match status" value="1"/>
</dbReference>
<evidence type="ECO:0000313" key="6">
    <source>
        <dbReference type="Proteomes" id="UP000472271"/>
    </source>
</evidence>
<name>A0A672Z7D1_9TELE</name>
<proteinExistence type="predicted"/>
<dbReference type="AlphaFoldDB" id="A0A672Z7D1"/>
<dbReference type="PANTHER" id="PTHR16675">
    <property type="entry name" value="MHC CLASS I-RELATED"/>
    <property type="match status" value="1"/>
</dbReference>
<keyword evidence="1" id="KW-0325">Glycoprotein</keyword>
<accession>A0A672Z7D1</accession>
<dbReference type="GeneID" id="115428492"/>
<reference evidence="5" key="2">
    <citation type="submission" date="2025-08" db="UniProtKB">
        <authorList>
            <consortium name="Ensembl"/>
        </authorList>
    </citation>
    <scope>IDENTIFICATION</scope>
</reference>
<protein>
    <submittedName>
        <fullName evidence="5">Major histocompatibility complex class I-related gene protein-like</fullName>
    </submittedName>
</protein>
<dbReference type="Pfam" id="PF07654">
    <property type="entry name" value="C1-set"/>
    <property type="match status" value="1"/>
</dbReference>
<dbReference type="GO" id="GO:0009897">
    <property type="term" value="C:external side of plasma membrane"/>
    <property type="evidence" value="ECO:0007669"/>
    <property type="project" value="TreeGrafter"/>
</dbReference>
<reference evidence="5" key="3">
    <citation type="submission" date="2025-09" db="UniProtKB">
        <authorList>
            <consortium name="Ensembl"/>
        </authorList>
    </citation>
    <scope>IDENTIFICATION</scope>
</reference>
<keyword evidence="2" id="KW-0812">Transmembrane</keyword>
<feature type="signal peptide" evidence="3">
    <location>
        <begin position="1"/>
        <end position="17"/>
    </location>
</feature>
<keyword evidence="2" id="KW-1133">Transmembrane helix</keyword>
<dbReference type="InterPro" id="IPR013783">
    <property type="entry name" value="Ig-like_fold"/>
</dbReference>
<evidence type="ECO:0000313" key="5">
    <source>
        <dbReference type="Ensembl" id="ENSSORP00005013286.1"/>
    </source>
</evidence>
<dbReference type="GO" id="GO:0006955">
    <property type="term" value="P:immune response"/>
    <property type="evidence" value="ECO:0007669"/>
    <property type="project" value="TreeGrafter"/>
</dbReference>
<organism evidence="5 6">
    <name type="scientific">Sphaeramia orbicularis</name>
    <name type="common">orbiculate cardinalfish</name>
    <dbReference type="NCBI Taxonomy" id="375764"/>
    <lineage>
        <taxon>Eukaryota</taxon>
        <taxon>Metazoa</taxon>
        <taxon>Chordata</taxon>
        <taxon>Craniata</taxon>
        <taxon>Vertebrata</taxon>
        <taxon>Euteleostomi</taxon>
        <taxon>Actinopterygii</taxon>
        <taxon>Neopterygii</taxon>
        <taxon>Teleostei</taxon>
        <taxon>Neoteleostei</taxon>
        <taxon>Acanthomorphata</taxon>
        <taxon>Gobiaria</taxon>
        <taxon>Kurtiformes</taxon>
        <taxon>Apogonoidei</taxon>
        <taxon>Apogonidae</taxon>
        <taxon>Apogoninae</taxon>
        <taxon>Sphaeramia</taxon>
    </lineage>
</organism>
<dbReference type="InterPro" id="IPR007110">
    <property type="entry name" value="Ig-like_dom"/>
</dbReference>
<dbReference type="InterPro" id="IPR003597">
    <property type="entry name" value="Ig_C1-set"/>
</dbReference>
<dbReference type="PROSITE" id="PS50835">
    <property type="entry name" value="IG_LIKE"/>
    <property type="match status" value="1"/>
</dbReference>
<evidence type="ECO:0000256" key="3">
    <source>
        <dbReference type="SAM" id="SignalP"/>
    </source>
</evidence>
<dbReference type="InterPro" id="IPR037055">
    <property type="entry name" value="MHC_I-like_Ag-recog_sf"/>
</dbReference>
<dbReference type="InterPro" id="IPR036179">
    <property type="entry name" value="Ig-like_dom_sf"/>
</dbReference>
<feature type="domain" description="Ig-like" evidence="4">
    <location>
        <begin position="193"/>
        <end position="285"/>
    </location>
</feature>
<dbReference type="InterPro" id="IPR011162">
    <property type="entry name" value="MHC_I/II-like_Ag-recog"/>
</dbReference>
<reference evidence="5" key="1">
    <citation type="submission" date="2019-06" db="EMBL/GenBank/DDBJ databases">
        <authorList>
            <consortium name="Wellcome Sanger Institute Data Sharing"/>
        </authorList>
    </citation>
    <scope>NUCLEOTIDE SEQUENCE [LARGE SCALE GENOMIC DNA]</scope>
</reference>
<dbReference type="Ensembl" id="ENSSORT00005013694.1">
    <property type="protein sequence ID" value="ENSSORP00005013286.1"/>
    <property type="gene ID" value="ENSSORG00005006883.1"/>
</dbReference>
<dbReference type="FunFam" id="2.60.40.10:FF:000943">
    <property type="entry name" value="Classical MHC class I molecule, alpha-chain"/>
    <property type="match status" value="1"/>
</dbReference>
<evidence type="ECO:0000256" key="1">
    <source>
        <dbReference type="ARBA" id="ARBA00023180"/>
    </source>
</evidence>
<dbReference type="GO" id="GO:0005615">
    <property type="term" value="C:extracellular space"/>
    <property type="evidence" value="ECO:0007669"/>
    <property type="project" value="TreeGrafter"/>
</dbReference>
<evidence type="ECO:0000256" key="2">
    <source>
        <dbReference type="SAM" id="Phobius"/>
    </source>
</evidence>
<keyword evidence="6" id="KW-1185">Reference proteome</keyword>
<dbReference type="Gene3D" id="3.30.500.10">
    <property type="entry name" value="MHC class I-like antigen recognition-like"/>
    <property type="match status" value="1"/>
</dbReference>
<dbReference type="SUPFAM" id="SSF54452">
    <property type="entry name" value="MHC antigen-recognition domain"/>
    <property type="match status" value="1"/>
</dbReference>
<keyword evidence="2" id="KW-0472">Membrane</keyword>
<dbReference type="SUPFAM" id="SSF48726">
    <property type="entry name" value="Immunoglobulin"/>
    <property type="match status" value="1"/>
</dbReference>
<feature type="transmembrane region" description="Helical" evidence="2">
    <location>
        <begin position="305"/>
        <end position="322"/>
    </location>
</feature>
<gene>
    <name evidence="5" type="primary">LOC115428492</name>
</gene>
<sequence>MMTKMYFFLLICHAASSAKHSLVYRTISYTGVSNFPEFQAVKLVSNVKVAYCDNNIMTTVITEDWMKKYMEDHPDILQLHNKRCIFSYMTFGRIIDDVIHSLNLTEDAHVFQSLISCEWETQIREMNCFGQLGFDGKDFLTYDLNTKKLCVSVPRFHKHKIPDYDQKDYSFTVDNLVPYLLKEYVEYANSSLPKTEFLSVSLLQTSPSSPVTCHATGFYPHRAVMFWRKDGEEVHEGVEHGEILPNNDGTFQMSVDLNVSSITPEDWGRFDCVFQLADEKNDIVTRLDTAVIRTNGIRYDRGSRVVVGLLLLIFCIVGLVIWRRKNTMTQQWVQGLVTR</sequence>
<dbReference type="Proteomes" id="UP000472271">
    <property type="component" value="Chromosome 11"/>
</dbReference>
<dbReference type="SMART" id="SM00407">
    <property type="entry name" value="IGc1"/>
    <property type="match status" value="1"/>
</dbReference>
<dbReference type="Gene3D" id="2.60.40.10">
    <property type="entry name" value="Immunoglobulins"/>
    <property type="match status" value="1"/>
</dbReference>
<keyword evidence="3" id="KW-0732">Signal</keyword>
<dbReference type="Pfam" id="PF00129">
    <property type="entry name" value="MHC_I"/>
    <property type="match status" value="1"/>
</dbReference>
<dbReference type="InterPro" id="IPR050208">
    <property type="entry name" value="MHC_class-I_related"/>
</dbReference>
<dbReference type="RefSeq" id="XP_030003429.1">
    <property type="nucleotide sequence ID" value="XM_030147569.1"/>
</dbReference>
<evidence type="ECO:0000259" key="4">
    <source>
        <dbReference type="PROSITE" id="PS50835"/>
    </source>
</evidence>